<dbReference type="InterPro" id="IPR038005">
    <property type="entry name" value="RX-like_CC"/>
</dbReference>
<accession>A0AAV5CKC6</accession>
<reference evidence="7" key="2">
    <citation type="submission" date="2021-12" db="EMBL/GenBank/DDBJ databases">
        <title>Resequencing data analysis of finger millet.</title>
        <authorList>
            <person name="Hatakeyama M."/>
            <person name="Aluri S."/>
            <person name="Balachadran M.T."/>
            <person name="Sivarajan S.R."/>
            <person name="Poveda L."/>
            <person name="Shimizu-Inatsugi R."/>
            <person name="Schlapbach R."/>
            <person name="Sreeman S.M."/>
            <person name="Shimizu K.K."/>
        </authorList>
    </citation>
    <scope>NUCLEOTIDE SEQUENCE</scope>
</reference>
<dbReference type="PANTHER" id="PTHR19338:SF63">
    <property type="entry name" value="NB-ARC DOMAIN-CONTAINING PROTEIN"/>
    <property type="match status" value="1"/>
</dbReference>
<dbReference type="AlphaFoldDB" id="A0AAV5CKC6"/>
<dbReference type="Proteomes" id="UP001054889">
    <property type="component" value="Unassembled WGS sequence"/>
</dbReference>
<dbReference type="GO" id="GO:0000166">
    <property type="term" value="F:nucleotide binding"/>
    <property type="evidence" value="ECO:0007669"/>
    <property type="project" value="UniProtKB-KW"/>
</dbReference>
<dbReference type="GO" id="GO:0006952">
    <property type="term" value="P:defense response"/>
    <property type="evidence" value="ECO:0007669"/>
    <property type="project" value="UniProtKB-KW"/>
</dbReference>
<evidence type="ECO:0000313" key="7">
    <source>
        <dbReference type="EMBL" id="GJM98484.1"/>
    </source>
</evidence>
<evidence type="ECO:0000256" key="3">
    <source>
        <dbReference type="ARBA" id="ARBA00022737"/>
    </source>
</evidence>
<organism evidence="7 8">
    <name type="scientific">Eleusine coracana subsp. coracana</name>
    <dbReference type="NCBI Taxonomy" id="191504"/>
    <lineage>
        <taxon>Eukaryota</taxon>
        <taxon>Viridiplantae</taxon>
        <taxon>Streptophyta</taxon>
        <taxon>Embryophyta</taxon>
        <taxon>Tracheophyta</taxon>
        <taxon>Spermatophyta</taxon>
        <taxon>Magnoliopsida</taxon>
        <taxon>Liliopsida</taxon>
        <taxon>Poales</taxon>
        <taxon>Poaceae</taxon>
        <taxon>PACMAD clade</taxon>
        <taxon>Chloridoideae</taxon>
        <taxon>Cynodonteae</taxon>
        <taxon>Eleusininae</taxon>
        <taxon>Eleusine</taxon>
    </lineage>
</organism>
<evidence type="ECO:0000313" key="8">
    <source>
        <dbReference type="Proteomes" id="UP001054889"/>
    </source>
</evidence>
<comment type="caution">
    <text evidence="7">The sequence shown here is derived from an EMBL/GenBank/DDBJ whole genome shotgun (WGS) entry which is preliminary data.</text>
</comment>
<proteinExistence type="inferred from homology"/>
<gene>
    <name evidence="7" type="primary">ga15503</name>
    <name evidence="7" type="ORF">PR202_ga15503</name>
</gene>
<dbReference type="CDD" id="cd14798">
    <property type="entry name" value="RX-CC_like"/>
    <property type="match status" value="1"/>
</dbReference>
<keyword evidence="3" id="KW-0677">Repeat</keyword>
<dbReference type="EMBL" id="BQKI01000007">
    <property type="protein sequence ID" value="GJM98484.1"/>
    <property type="molecule type" value="Genomic_DNA"/>
</dbReference>
<protein>
    <recommendedName>
        <fullName evidence="6">Disease resistance N-terminal domain-containing protein</fullName>
    </recommendedName>
</protein>
<evidence type="ECO:0000256" key="2">
    <source>
        <dbReference type="ARBA" id="ARBA00022614"/>
    </source>
</evidence>
<keyword evidence="8" id="KW-1185">Reference proteome</keyword>
<sequence>MALPENMKLIRNELELIHAFLKEIGRKGWRGEVTETWIGQVRRLAYDMEDIVDQFIYVVSENNQKGSWWDYIKKTIKKPEYLFSLDEIASEINRINRELKQLSKSRDRWTKPLDSWADIPPVSYETGQESYLPGHDFSVNDEELVGIDKNRETLLESLHSEDCSLRIIAV</sequence>
<comment type="similarity">
    <text evidence="1">Belongs to the disease resistance NB-LRR family.</text>
</comment>
<evidence type="ECO:0000259" key="6">
    <source>
        <dbReference type="Pfam" id="PF18052"/>
    </source>
</evidence>
<keyword evidence="5" id="KW-0611">Plant defense</keyword>
<dbReference type="InterPro" id="IPR041118">
    <property type="entry name" value="Rx_N"/>
</dbReference>
<feature type="domain" description="Disease resistance N-terminal" evidence="6">
    <location>
        <begin position="4"/>
        <end position="65"/>
    </location>
</feature>
<name>A0AAV5CKC6_ELECO</name>
<keyword evidence="4" id="KW-0547">Nucleotide-binding</keyword>
<keyword evidence="2" id="KW-0433">Leucine-rich repeat</keyword>
<evidence type="ECO:0000256" key="4">
    <source>
        <dbReference type="ARBA" id="ARBA00022741"/>
    </source>
</evidence>
<reference evidence="7" key="1">
    <citation type="journal article" date="2018" name="DNA Res.">
        <title>Multiple hybrid de novo genome assembly of finger millet, an orphan allotetraploid crop.</title>
        <authorList>
            <person name="Hatakeyama M."/>
            <person name="Aluri S."/>
            <person name="Balachadran M.T."/>
            <person name="Sivarajan S.R."/>
            <person name="Patrignani A."/>
            <person name="Gruter S."/>
            <person name="Poveda L."/>
            <person name="Shimizu-Inatsugi R."/>
            <person name="Baeten J."/>
            <person name="Francoijs K.J."/>
            <person name="Nataraja K.N."/>
            <person name="Reddy Y.A.N."/>
            <person name="Phadnis S."/>
            <person name="Ravikumar R.L."/>
            <person name="Schlapbach R."/>
            <person name="Sreeman S.M."/>
            <person name="Shimizu K.K."/>
        </authorList>
    </citation>
    <scope>NUCLEOTIDE SEQUENCE</scope>
</reference>
<dbReference type="Gene3D" id="1.20.5.4130">
    <property type="match status" value="1"/>
</dbReference>
<evidence type="ECO:0000256" key="1">
    <source>
        <dbReference type="ARBA" id="ARBA00008894"/>
    </source>
</evidence>
<dbReference type="Pfam" id="PF18052">
    <property type="entry name" value="Rx_N"/>
    <property type="match status" value="1"/>
</dbReference>
<evidence type="ECO:0000256" key="5">
    <source>
        <dbReference type="ARBA" id="ARBA00022821"/>
    </source>
</evidence>
<dbReference type="PANTHER" id="PTHR19338">
    <property type="entry name" value="TRANSLOCASE OF INNER MITOCHONDRIAL MEMBRANE 13 HOMOLOG"/>
    <property type="match status" value="1"/>
</dbReference>